<dbReference type="InterPro" id="IPR027417">
    <property type="entry name" value="P-loop_NTPase"/>
</dbReference>
<accession>A0A183IAS8</accession>
<comment type="similarity">
    <text evidence="2">Belongs to the ELP6 family.</text>
</comment>
<reference evidence="4 5" key="2">
    <citation type="submission" date="2018-11" db="EMBL/GenBank/DDBJ databases">
        <authorList>
            <consortium name="Pathogen Informatics"/>
        </authorList>
    </citation>
    <scope>NUCLEOTIDE SEQUENCE [LARGE SCALE GENOMIC DNA]</scope>
</reference>
<gene>
    <name evidence="4" type="ORF">SBAD_LOCUS722</name>
</gene>
<dbReference type="Pfam" id="PF09807">
    <property type="entry name" value="ELP6"/>
    <property type="match status" value="1"/>
</dbReference>
<dbReference type="InterPro" id="IPR018627">
    <property type="entry name" value="ELP6"/>
</dbReference>
<evidence type="ECO:0000256" key="1">
    <source>
        <dbReference type="ARBA" id="ARBA00005043"/>
    </source>
</evidence>
<reference evidence="6" key="1">
    <citation type="submission" date="2016-06" db="UniProtKB">
        <authorList>
            <consortium name="WormBaseParasite"/>
        </authorList>
    </citation>
    <scope>IDENTIFICATION</scope>
</reference>
<evidence type="ECO:0000256" key="2">
    <source>
        <dbReference type="ARBA" id="ARBA00008837"/>
    </source>
</evidence>
<name>A0A183IAS8_9BILA</name>
<dbReference type="AlphaFoldDB" id="A0A183IAS8"/>
<evidence type="ECO:0000256" key="3">
    <source>
        <dbReference type="ARBA" id="ARBA00020263"/>
    </source>
</evidence>
<dbReference type="Gene3D" id="3.40.50.300">
    <property type="entry name" value="P-loop containing nucleotide triphosphate hydrolases"/>
    <property type="match status" value="1"/>
</dbReference>
<comment type="pathway">
    <text evidence="1">tRNA modification; 5-methoxycarbonylmethyl-2-thiouridine-tRNA biosynthesis.</text>
</comment>
<evidence type="ECO:0000313" key="5">
    <source>
        <dbReference type="Proteomes" id="UP000270296"/>
    </source>
</evidence>
<dbReference type="UniPathway" id="UPA00988"/>
<dbReference type="Proteomes" id="UP000270296">
    <property type="component" value="Unassembled WGS sequence"/>
</dbReference>
<dbReference type="PANTHER" id="PTHR16184:SF6">
    <property type="entry name" value="ELONGATOR COMPLEX PROTEIN 6"/>
    <property type="match status" value="1"/>
</dbReference>
<dbReference type="GO" id="GO:0002098">
    <property type="term" value="P:tRNA wobble uridine modification"/>
    <property type="evidence" value="ECO:0007669"/>
    <property type="project" value="InterPro"/>
</dbReference>
<dbReference type="OrthoDB" id="9995306at2759"/>
<organism evidence="6">
    <name type="scientific">Soboliphyme baturini</name>
    <dbReference type="NCBI Taxonomy" id="241478"/>
    <lineage>
        <taxon>Eukaryota</taxon>
        <taxon>Metazoa</taxon>
        <taxon>Ecdysozoa</taxon>
        <taxon>Nematoda</taxon>
        <taxon>Enoplea</taxon>
        <taxon>Dorylaimia</taxon>
        <taxon>Dioctophymatida</taxon>
        <taxon>Dioctophymatoidea</taxon>
        <taxon>Soboliphymatidae</taxon>
        <taxon>Soboliphyme</taxon>
    </lineage>
</organism>
<dbReference type="WBParaSite" id="SBAD_0000074501-mRNA-1">
    <property type="protein sequence ID" value="SBAD_0000074501-mRNA-1"/>
    <property type="gene ID" value="SBAD_0000074501"/>
</dbReference>
<keyword evidence="5" id="KW-1185">Reference proteome</keyword>
<dbReference type="EMBL" id="UZAM01006612">
    <property type="protein sequence ID" value="VDO91911.1"/>
    <property type="molecule type" value="Genomic_DNA"/>
</dbReference>
<sequence>MYVELGAKMGHSCQSLPEQQMVLIRYSWELDGSFLLYHFLSMYFRANGRVLLVAVSNSAEHYDAVLAKFGFTVKRLVERKVCYVIDVLKLLSSGSWSNIASDGQGNLSDVKEENVAEMNSLKLMDVLWNCLSAASSVIQQDQQSPVLVVVDDVSLLNDFGVPLHRIIGFLHGCRKVAGPRSCFCVSTSAEQRHTLLSAYLSHMATWLLDVRPLGTGMSSDVHGQVNFF</sequence>
<dbReference type="GO" id="GO:0033588">
    <property type="term" value="C:elongator holoenzyme complex"/>
    <property type="evidence" value="ECO:0007669"/>
    <property type="project" value="InterPro"/>
</dbReference>
<dbReference type="PANTHER" id="PTHR16184">
    <property type="entry name" value="ELONGATOR COMPLEX PROTEIN 6"/>
    <property type="match status" value="1"/>
</dbReference>
<proteinExistence type="inferred from homology"/>
<protein>
    <recommendedName>
        <fullName evidence="3">Elongator complex protein 6</fullName>
    </recommendedName>
</protein>
<evidence type="ECO:0000313" key="4">
    <source>
        <dbReference type="EMBL" id="VDO91911.1"/>
    </source>
</evidence>
<evidence type="ECO:0000313" key="6">
    <source>
        <dbReference type="WBParaSite" id="SBAD_0000074501-mRNA-1"/>
    </source>
</evidence>